<dbReference type="OrthoDB" id="5357513at2759"/>
<dbReference type="Gene3D" id="3.20.20.100">
    <property type="entry name" value="NADP-dependent oxidoreductase domain"/>
    <property type="match status" value="1"/>
</dbReference>
<dbReference type="SUPFAM" id="SSF51430">
    <property type="entry name" value="NAD(P)-linked oxidoreductase"/>
    <property type="match status" value="1"/>
</dbReference>
<gene>
    <name evidence="3" type="ORF">MYCGRDRAFT_92168</name>
</gene>
<dbReference type="PANTHER" id="PTHR11732">
    <property type="entry name" value="ALDO/KETO REDUCTASE"/>
    <property type="match status" value="1"/>
</dbReference>
<organism evidence="3 4">
    <name type="scientific">Zymoseptoria tritici (strain CBS 115943 / IPO323)</name>
    <name type="common">Speckled leaf blotch fungus</name>
    <name type="synonym">Septoria tritici</name>
    <dbReference type="NCBI Taxonomy" id="336722"/>
    <lineage>
        <taxon>Eukaryota</taxon>
        <taxon>Fungi</taxon>
        <taxon>Dikarya</taxon>
        <taxon>Ascomycota</taxon>
        <taxon>Pezizomycotina</taxon>
        <taxon>Dothideomycetes</taxon>
        <taxon>Dothideomycetidae</taxon>
        <taxon>Mycosphaerellales</taxon>
        <taxon>Mycosphaerellaceae</taxon>
        <taxon>Zymoseptoria</taxon>
    </lineage>
</organism>
<keyword evidence="4" id="KW-1185">Reference proteome</keyword>
<dbReference type="EMBL" id="CM001198">
    <property type="protein sequence ID" value="EGP89093.1"/>
    <property type="molecule type" value="Genomic_DNA"/>
</dbReference>
<feature type="domain" description="NADP-dependent oxidoreductase" evidence="2">
    <location>
        <begin position="79"/>
        <end position="245"/>
    </location>
</feature>
<dbReference type="Proteomes" id="UP000008062">
    <property type="component" value="Chromosome 3"/>
</dbReference>
<dbReference type="GO" id="GO:0016491">
    <property type="term" value="F:oxidoreductase activity"/>
    <property type="evidence" value="ECO:0007669"/>
    <property type="project" value="UniProtKB-KW"/>
</dbReference>
<dbReference type="Pfam" id="PF00248">
    <property type="entry name" value="Aldo_ket_red"/>
    <property type="match status" value="1"/>
</dbReference>
<dbReference type="HOGENOM" id="CLU_023205_10_1_1"/>
<evidence type="ECO:0000313" key="3">
    <source>
        <dbReference type="EMBL" id="EGP89093.1"/>
    </source>
</evidence>
<dbReference type="InterPro" id="IPR020471">
    <property type="entry name" value="AKR"/>
</dbReference>
<sequence>MEEFQVSGNGGRLQAFAMFVPVTKGQADSASCAMTLVETRQFMTVTSTSQGDTRSTTDAEMEDTLKTLPSLLYGTAWKKIETRDLVKQALLAGFRGVDTAAQPKHYREDLVGDGIRDALELHPGKLTREDLYIQTKFTPIHGQDPSDLPYDRSLSIAEQVHASVKSSLRNLKHSKDPVQPPYIDCLVLHSPFPSSVETQHAWTAMETHVPVSVRTIGVSNVYSLSVLRQLYDFATIKPKVLQNRFYRDSGYDADIRVFCREKAITYQSFWTLTANPHLLKSDVVGSVAEAVGVSRPVALYALVLGLGNTSVLNGTTNMKRMHEDLDGVQAIRKWKDTYSEAWNKAAINEDDRGLFRHSISAAVCGGLRMPNGFLVGPALMASWLGMLLTAAALSPDESI</sequence>
<dbReference type="InterPro" id="IPR036812">
    <property type="entry name" value="NAD(P)_OxRdtase_dom_sf"/>
</dbReference>
<dbReference type="eggNOG" id="KOG1577">
    <property type="taxonomic scope" value="Eukaryota"/>
</dbReference>
<dbReference type="GeneID" id="13404456"/>
<evidence type="ECO:0000259" key="2">
    <source>
        <dbReference type="Pfam" id="PF00248"/>
    </source>
</evidence>
<dbReference type="InterPro" id="IPR023210">
    <property type="entry name" value="NADP_OxRdtase_dom"/>
</dbReference>
<dbReference type="OMA" id="FQSFWTL"/>
<dbReference type="KEGG" id="ztr:MYCGRDRAFT_92168"/>
<keyword evidence="1" id="KW-0560">Oxidoreductase</keyword>
<proteinExistence type="predicted"/>
<dbReference type="CDD" id="cd19071">
    <property type="entry name" value="AKR_AKR1-5-like"/>
    <property type="match status" value="1"/>
</dbReference>
<dbReference type="InParanoid" id="F9X7G2"/>
<dbReference type="AlphaFoldDB" id="F9X7G2"/>
<dbReference type="RefSeq" id="XP_003854117.1">
    <property type="nucleotide sequence ID" value="XM_003854069.1"/>
</dbReference>
<protein>
    <recommendedName>
        <fullName evidence="2">NADP-dependent oxidoreductase domain-containing protein</fullName>
    </recommendedName>
</protein>
<evidence type="ECO:0000313" key="4">
    <source>
        <dbReference type="Proteomes" id="UP000008062"/>
    </source>
</evidence>
<reference evidence="3 4" key="1">
    <citation type="journal article" date="2011" name="PLoS Genet.">
        <title>Finished genome of the fungal wheat pathogen Mycosphaerella graminicola reveals dispensome structure, chromosome plasticity, and stealth pathogenesis.</title>
        <authorList>
            <person name="Goodwin S.B."/>
            <person name="Ben M'barek S."/>
            <person name="Dhillon B."/>
            <person name="Wittenberg A.H.J."/>
            <person name="Crane C.F."/>
            <person name="Hane J.K."/>
            <person name="Foster A.J."/>
            <person name="Van der Lee T.A.J."/>
            <person name="Grimwood J."/>
            <person name="Aerts A."/>
            <person name="Antoniw J."/>
            <person name="Bailey A."/>
            <person name="Bluhm B."/>
            <person name="Bowler J."/>
            <person name="Bristow J."/>
            <person name="van der Burgt A."/>
            <person name="Canto-Canche B."/>
            <person name="Churchill A.C.L."/>
            <person name="Conde-Ferraez L."/>
            <person name="Cools H.J."/>
            <person name="Coutinho P.M."/>
            <person name="Csukai M."/>
            <person name="Dehal P."/>
            <person name="De Wit P."/>
            <person name="Donzelli B."/>
            <person name="van de Geest H.C."/>
            <person name="van Ham R.C.H.J."/>
            <person name="Hammond-Kosack K.E."/>
            <person name="Henrissat B."/>
            <person name="Kilian A."/>
            <person name="Kobayashi A.K."/>
            <person name="Koopmann E."/>
            <person name="Kourmpetis Y."/>
            <person name="Kuzniar A."/>
            <person name="Lindquist E."/>
            <person name="Lombard V."/>
            <person name="Maliepaard C."/>
            <person name="Martins N."/>
            <person name="Mehrabi R."/>
            <person name="Nap J.P.H."/>
            <person name="Ponomarenko A."/>
            <person name="Rudd J.J."/>
            <person name="Salamov A."/>
            <person name="Schmutz J."/>
            <person name="Schouten H.J."/>
            <person name="Shapiro H."/>
            <person name="Stergiopoulos I."/>
            <person name="Torriani S.F.F."/>
            <person name="Tu H."/>
            <person name="de Vries R.P."/>
            <person name="Waalwijk C."/>
            <person name="Ware S.B."/>
            <person name="Wiebenga A."/>
            <person name="Zwiers L.-H."/>
            <person name="Oliver R.P."/>
            <person name="Grigoriev I.V."/>
            <person name="Kema G.H.J."/>
        </authorList>
    </citation>
    <scope>NUCLEOTIDE SEQUENCE [LARGE SCALE GENOMIC DNA]</scope>
    <source>
        <strain evidence="4">CBS 115943 / IPO323</strain>
    </source>
</reference>
<name>F9X7G2_ZYMTI</name>
<accession>F9X7G2</accession>
<evidence type="ECO:0000256" key="1">
    <source>
        <dbReference type="ARBA" id="ARBA00023002"/>
    </source>
</evidence>